<reference evidence="1 2" key="1">
    <citation type="submission" date="2019-09" db="EMBL/GenBank/DDBJ databases">
        <title>Taxonomy of Antarctic Massilia spp.: description of Massilia rubra sp. nov., Massilia aquatica sp. nov., Massilia mucilaginosa sp. nov., Massilia frigida sp. nov. isolated from streams, lakes and regoliths.</title>
        <authorList>
            <person name="Holochova P."/>
            <person name="Sedlacek I."/>
            <person name="Kralova S."/>
            <person name="Maslanova I."/>
            <person name="Busse H.-J."/>
            <person name="Stankova E."/>
            <person name="Vrbovska V."/>
            <person name="Kovarovic V."/>
            <person name="Bartak M."/>
            <person name="Svec P."/>
            <person name="Pantucek R."/>
        </authorList>
    </citation>
    <scope>NUCLEOTIDE SEQUENCE [LARGE SCALE GENOMIC DNA]</scope>
    <source>
        <strain evidence="1 2">CCM 8693</strain>
    </source>
</reference>
<dbReference type="Proteomes" id="UP000819052">
    <property type="component" value="Unassembled WGS sequence"/>
</dbReference>
<dbReference type="RefSeq" id="WP_167075242.1">
    <property type="nucleotide sequence ID" value="NZ_VVIW01000002.1"/>
</dbReference>
<sequence length="633" mass="69793">MATLKDQAYWDDYMRKQPRNPSMLGSVPQQFRTTALCEWLMGQCGENASFVRFIPEQAFTRALAEAALARSAALLGHIPARLIDKQLCMSARAGDHGFDLAHVPPEVIDRELCVHALQCGASLADVPSALLDKAMCMAAVILGRHQPDQVPVALIDDDIIAAAIAHGSVDSFNDGLPELFKSPNYLTMAIERYKSALDAIPGNRFSGQLYECAQRLYGSDADWPAIVARHDESRMAREPDALYAEVCWSVSWTEPVMLAQIGKKKSEGLWPFEIPPERFTRAVAKACVDVHPLHLNSVPMHWIDQAMCERVSLAYPDLLDLIPVARRTARLCARAMKASYTTLGMVPLAQRSVKMCVTTVLANQDRSDQVPLALRREVFDILVARHAEHFYASWLYMHRGDAALCSEPRRVDLALADYRHVVDTGVNGEMLQYDVDRSLFMIGYCRFLLGDTAGMSAEECAEHARSWFGEALAPVDVDRPQLFLLVGDAQGFNERGDHARALIQAQRAGELLHAAGCADPVLLAEVAGQKRLALNGLGRCDESDQLCEEVMDTLGDDLMYDDDPACNRLRVVVRACCLQLATRLLDAGPTPEALEKILDLLDAGADVEAGPGEDEDVTRPFTELRARLAARAP</sequence>
<accession>A0ABX0M5F3</accession>
<protein>
    <submittedName>
        <fullName evidence="1">Uncharacterized protein</fullName>
    </submittedName>
</protein>
<evidence type="ECO:0000313" key="1">
    <source>
        <dbReference type="EMBL" id="NHZ39502.1"/>
    </source>
</evidence>
<comment type="caution">
    <text evidence="1">The sequence shown here is derived from an EMBL/GenBank/DDBJ whole genome shotgun (WGS) entry which is preliminary data.</text>
</comment>
<organism evidence="1 2">
    <name type="scientific">Massilia aquatica</name>
    <dbReference type="NCBI Taxonomy" id="2609000"/>
    <lineage>
        <taxon>Bacteria</taxon>
        <taxon>Pseudomonadati</taxon>
        <taxon>Pseudomonadota</taxon>
        <taxon>Betaproteobacteria</taxon>
        <taxon>Burkholderiales</taxon>
        <taxon>Oxalobacteraceae</taxon>
        <taxon>Telluria group</taxon>
        <taxon>Massilia</taxon>
    </lineage>
</organism>
<gene>
    <name evidence="1" type="ORF">F1609_04865</name>
</gene>
<evidence type="ECO:0000313" key="2">
    <source>
        <dbReference type="Proteomes" id="UP000819052"/>
    </source>
</evidence>
<proteinExistence type="predicted"/>
<keyword evidence="2" id="KW-1185">Reference proteome</keyword>
<dbReference type="EMBL" id="VVIW01000002">
    <property type="protein sequence ID" value="NHZ39502.1"/>
    <property type="molecule type" value="Genomic_DNA"/>
</dbReference>
<name>A0ABX0M5F3_9BURK</name>